<dbReference type="NCBIfam" id="NF009134">
    <property type="entry name" value="PRK12487.1"/>
    <property type="match status" value="1"/>
</dbReference>
<dbReference type="Pfam" id="PF03737">
    <property type="entry name" value="RraA-like"/>
    <property type="match status" value="1"/>
</dbReference>
<dbReference type="EMBL" id="JACCDF010000010">
    <property type="protein sequence ID" value="NYS61530.1"/>
    <property type="molecule type" value="Genomic_DNA"/>
</dbReference>
<dbReference type="AlphaFoldDB" id="A0A7Z0LM48"/>
<evidence type="ECO:0000313" key="12">
    <source>
        <dbReference type="Proteomes" id="UP000586119"/>
    </source>
</evidence>
<evidence type="ECO:0000256" key="2">
    <source>
        <dbReference type="ARBA" id="ARBA00001968"/>
    </source>
</evidence>
<keyword evidence="6 10" id="KW-0456">Lyase</keyword>
<comment type="function">
    <text evidence="7 10">Catalyzes the aldol cleavage of 4-hydroxy-4-methyl-2-oxoglutarate (HMG) into 2 molecules of pyruvate. Also contains a secondary oxaloacetate (OAA) decarboxylase activity due to the common pyruvate enolate transition state formed following C-C bond cleavage in the retro-aldol and decarboxylation reactions.</text>
</comment>
<keyword evidence="9" id="KW-0460">Magnesium</keyword>
<dbReference type="PANTHER" id="PTHR33254">
    <property type="entry name" value="4-HYDROXY-4-METHYL-2-OXOGLUTARATE ALDOLASE 3-RELATED"/>
    <property type="match status" value="1"/>
</dbReference>
<dbReference type="NCBIfam" id="TIGR01935">
    <property type="entry name" value="NOT-MenG"/>
    <property type="match status" value="1"/>
</dbReference>
<dbReference type="EC" id="4.1.1.112" evidence="10"/>
<protein>
    <recommendedName>
        <fullName evidence="10">4-hydroxy-4-methyl-2-oxoglutarate aldolase</fullName>
        <shortName evidence="10">HMG aldolase</shortName>
        <ecNumber evidence="10">4.1.1.112</ecNumber>
        <ecNumber evidence="10">4.1.3.17</ecNumber>
    </recommendedName>
    <alternativeName>
        <fullName evidence="10">Oxaloacetate decarboxylase</fullName>
    </alternativeName>
</protein>
<dbReference type="GO" id="GO:0047443">
    <property type="term" value="F:4-hydroxy-4-methyl-2-oxoglutarate aldolase activity"/>
    <property type="evidence" value="ECO:0007669"/>
    <property type="project" value="UniProtKB-EC"/>
</dbReference>
<evidence type="ECO:0000256" key="4">
    <source>
        <dbReference type="ARBA" id="ARBA00011233"/>
    </source>
</evidence>
<dbReference type="PANTHER" id="PTHR33254:SF4">
    <property type="entry name" value="4-HYDROXY-4-METHYL-2-OXOGLUTARATE ALDOLASE 3-RELATED"/>
    <property type="match status" value="1"/>
</dbReference>
<dbReference type="EC" id="4.1.3.17" evidence="10"/>
<evidence type="ECO:0000256" key="9">
    <source>
        <dbReference type="PIRSR" id="PIRSR605493-1"/>
    </source>
</evidence>
<keyword evidence="5 9" id="KW-0479">Metal-binding</keyword>
<feature type="binding site" evidence="9">
    <location>
        <position position="105"/>
    </location>
    <ligand>
        <name>substrate</name>
    </ligand>
</feature>
<dbReference type="SUPFAM" id="SSF89562">
    <property type="entry name" value="RraA-like"/>
    <property type="match status" value="1"/>
</dbReference>
<dbReference type="NCBIfam" id="NF006875">
    <property type="entry name" value="PRK09372.1"/>
    <property type="match status" value="1"/>
</dbReference>
<dbReference type="GO" id="GO:0051252">
    <property type="term" value="P:regulation of RNA metabolic process"/>
    <property type="evidence" value="ECO:0007669"/>
    <property type="project" value="InterPro"/>
</dbReference>
<dbReference type="CDD" id="cd16841">
    <property type="entry name" value="RraA_family"/>
    <property type="match status" value="1"/>
</dbReference>
<comment type="catalytic activity">
    <reaction evidence="8 10">
        <text>oxaloacetate + H(+) = pyruvate + CO2</text>
        <dbReference type="Rhea" id="RHEA:15641"/>
        <dbReference type="ChEBI" id="CHEBI:15361"/>
        <dbReference type="ChEBI" id="CHEBI:15378"/>
        <dbReference type="ChEBI" id="CHEBI:16452"/>
        <dbReference type="ChEBI" id="CHEBI:16526"/>
        <dbReference type="EC" id="4.1.1.112"/>
    </reaction>
</comment>
<accession>A0A7Z0LM48</accession>
<dbReference type="InterPro" id="IPR005493">
    <property type="entry name" value="RraA/RraA-like"/>
</dbReference>
<dbReference type="GO" id="GO:0008948">
    <property type="term" value="F:oxaloacetate decarboxylase activity"/>
    <property type="evidence" value="ECO:0007669"/>
    <property type="project" value="UniProtKB-EC"/>
</dbReference>
<comment type="cofactor">
    <cofactor evidence="9">
        <name>Mg(2+)</name>
        <dbReference type="ChEBI" id="CHEBI:18420"/>
    </cofactor>
</comment>
<evidence type="ECO:0000256" key="1">
    <source>
        <dbReference type="ARBA" id="ARBA00001342"/>
    </source>
</evidence>
<comment type="catalytic activity">
    <reaction evidence="1 10">
        <text>4-hydroxy-4-methyl-2-oxoglutarate = 2 pyruvate</text>
        <dbReference type="Rhea" id="RHEA:22748"/>
        <dbReference type="ChEBI" id="CHEBI:15361"/>
        <dbReference type="ChEBI" id="CHEBI:58276"/>
        <dbReference type="EC" id="4.1.3.17"/>
    </reaction>
</comment>
<evidence type="ECO:0000256" key="7">
    <source>
        <dbReference type="ARBA" id="ARBA00025046"/>
    </source>
</evidence>
<reference evidence="11 12" key="1">
    <citation type="journal article" date="2015" name="Int. J. Syst. Evol. Microbiol.">
        <title>Halomonas salicampi sp. nov., a halotolerant and alkalitolerant bacterium isolated from a saltern soil.</title>
        <authorList>
            <person name="Lee J.C."/>
            <person name="Kim Y.S."/>
            <person name="Yun B.S."/>
            <person name="Whang K.S."/>
        </authorList>
    </citation>
    <scope>NUCLEOTIDE SEQUENCE [LARGE SCALE GENOMIC DNA]</scope>
    <source>
        <strain evidence="11 12">BH103</strain>
    </source>
</reference>
<dbReference type="Proteomes" id="UP000586119">
    <property type="component" value="Unassembled WGS sequence"/>
</dbReference>
<comment type="subunit">
    <text evidence="4 10">Homotrimer.</text>
</comment>
<comment type="similarity">
    <text evidence="3 10">Belongs to the class II aldolase/RraA-like family.</text>
</comment>
<evidence type="ECO:0000256" key="5">
    <source>
        <dbReference type="ARBA" id="ARBA00022723"/>
    </source>
</evidence>
<comment type="caution">
    <text evidence="11">The sequence shown here is derived from an EMBL/GenBank/DDBJ whole genome shotgun (WGS) entry which is preliminary data.</text>
</comment>
<gene>
    <name evidence="11" type="primary">rraA</name>
    <name evidence="11" type="ORF">HZS81_12280</name>
</gene>
<organism evidence="11 12">
    <name type="scientific">Vreelandella salicampi</name>
    <dbReference type="NCBI Taxonomy" id="1449798"/>
    <lineage>
        <taxon>Bacteria</taxon>
        <taxon>Pseudomonadati</taxon>
        <taxon>Pseudomonadota</taxon>
        <taxon>Gammaproteobacteria</taxon>
        <taxon>Oceanospirillales</taxon>
        <taxon>Halomonadaceae</taxon>
        <taxon>Vreelandella</taxon>
    </lineage>
</organism>
<evidence type="ECO:0000256" key="6">
    <source>
        <dbReference type="ARBA" id="ARBA00023239"/>
    </source>
</evidence>
<dbReference type="Gene3D" id="3.50.30.40">
    <property type="entry name" value="Ribonuclease E inhibitor RraA/RraA-like"/>
    <property type="match status" value="1"/>
</dbReference>
<feature type="binding site" evidence="9">
    <location>
        <position position="106"/>
    </location>
    <ligand>
        <name>Mg(2+)</name>
        <dbReference type="ChEBI" id="CHEBI:18420"/>
    </ligand>
</feature>
<feature type="binding site" evidence="9">
    <location>
        <begin position="83"/>
        <end position="86"/>
    </location>
    <ligand>
        <name>substrate</name>
    </ligand>
</feature>
<evidence type="ECO:0000256" key="8">
    <source>
        <dbReference type="ARBA" id="ARBA00047973"/>
    </source>
</evidence>
<dbReference type="RefSeq" id="WP_179930848.1">
    <property type="nucleotide sequence ID" value="NZ_JACCDF010000010.1"/>
</dbReference>
<proteinExistence type="inferred from homology"/>
<name>A0A7Z0LM48_9GAMM</name>
<evidence type="ECO:0000256" key="10">
    <source>
        <dbReference type="RuleBase" id="RU004338"/>
    </source>
</evidence>
<keyword evidence="12" id="KW-1185">Reference proteome</keyword>
<dbReference type="InterPro" id="IPR036704">
    <property type="entry name" value="RraA/RraA-like_sf"/>
</dbReference>
<sequence>MNVSINVNTNDIVTPDICDSYPDVAVIEPLFANFGSLDAFGGPVRTIKCFEDNSMVKQAVAEPGDGAVLVVDAGGSYRCAMLGDMLAEQAVENGWAGVVMYGCVRDVDILATLSLGVQALGSHPRKSEKHGEGQRDIAITFGGVTIEPGQWLYADNNGIVIAKERLTLPA</sequence>
<dbReference type="GO" id="GO:0046872">
    <property type="term" value="F:metal ion binding"/>
    <property type="evidence" value="ECO:0007669"/>
    <property type="project" value="UniProtKB-KW"/>
</dbReference>
<evidence type="ECO:0000256" key="3">
    <source>
        <dbReference type="ARBA" id="ARBA00008621"/>
    </source>
</evidence>
<dbReference type="GO" id="GO:0008428">
    <property type="term" value="F:ribonuclease inhibitor activity"/>
    <property type="evidence" value="ECO:0007669"/>
    <property type="project" value="InterPro"/>
</dbReference>
<evidence type="ECO:0000313" key="11">
    <source>
        <dbReference type="EMBL" id="NYS61530.1"/>
    </source>
</evidence>
<dbReference type="InterPro" id="IPR010203">
    <property type="entry name" value="RraA"/>
</dbReference>
<comment type="cofactor">
    <cofactor evidence="2 10">
        <name>a divalent metal cation</name>
        <dbReference type="ChEBI" id="CHEBI:60240"/>
    </cofactor>
</comment>